<name>A4PHP2_IPOTF</name>
<gene>
    <name evidence="3" type="primary">S10SE2</name>
</gene>
<feature type="signal peptide" evidence="2">
    <location>
        <begin position="1"/>
        <end position="23"/>
    </location>
</feature>
<proteinExistence type="evidence at transcript level"/>
<feature type="transmembrane region" description="Helical" evidence="1">
    <location>
        <begin position="72"/>
        <end position="91"/>
    </location>
</feature>
<evidence type="ECO:0000313" key="3">
    <source>
        <dbReference type="EMBL" id="BAF52537.1"/>
    </source>
</evidence>
<feature type="chain" id="PRO_5002671679" evidence="2">
    <location>
        <begin position="24"/>
        <end position="252"/>
    </location>
</feature>
<evidence type="ECO:0000256" key="1">
    <source>
        <dbReference type="SAM" id="Phobius"/>
    </source>
</evidence>
<feature type="transmembrane region" description="Helical" evidence="1">
    <location>
        <begin position="47"/>
        <end position="65"/>
    </location>
</feature>
<feature type="transmembrane region" description="Helical" evidence="1">
    <location>
        <begin position="136"/>
        <end position="156"/>
    </location>
</feature>
<keyword evidence="2" id="KW-0732">Signal</keyword>
<feature type="transmembrane region" description="Helical" evidence="1">
    <location>
        <begin position="97"/>
        <end position="116"/>
    </location>
</feature>
<keyword evidence="1" id="KW-0472">Membrane</keyword>
<keyword evidence="1" id="KW-0812">Transmembrane</keyword>
<reference evidence="3" key="1">
    <citation type="journal article" date="2007" name="Sex. Plant Reprod.">
        <title>Expression of stigma- and anther-specific genes located in the S locus region of Ipomoea trifida.</title>
        <authorList>
            <person name="Rahman M.H."/>
            <person name="Uchiyama M."/>
            <person name="Kuno M."/>
            <person name="Hirashima N."/>
            <person name="Suwabe K."/>
            <person name="Tsuchiya T."/>
            <person name="Kagaya Y."/>
            <person name="Kobayashi I."/>
            <person name="Kakeda K."/>
            <person name="Kowyama Y."/>
        </authorList>
    </citation>
    <scope>NUCLEOTIDE SEQUENCE</scope>
    <source>
        <strain evidence="3">S10 homozygote</strain>
        <tissue evidence="3">Stigma</tissue>
    </source>
</reference>
<feature type="transmembrane region" description="Helical" evidence="1">
    <location>
        <begin position="168"/>
        <end position="183"/>
    </location>
</feature>
<sequence length="252" mass="29038">MTIKIHFIASLYLILLAITNVRTELPKPSVSLSSKDSSDNKHPLEKIILLLGGFVIISVITLVLFKINLTDSTGLVSGIWMLMSYDSAVINSRTIDSISYTLIYLHITVAFFGLTYWIRLSVREYNNKNTRPSIDLLYEIGAWFFMLILNCTLAAVQHQNQEYKVYEWYPVALAFTSIVESYWRKGRKLRAKLLKSQLIKNMEDAFCNFVTTCIKKPQSGYIIECNQKLNDFRRMMCILVAQQREALIITLQ</sequence>
<organism evidence="3">
    <name type="scientific">Ipomoea trifida</name>
    <name type="common">Morning glory</name>
    <dbReference type="NCBI Taxonomy" id="35884"/>
    <lineage>
        <taxon>Eukaryota</taxon>
        <taxon>Viridiplantae</taxon>
        <taxon>Streptophyta</taxon>
        <taxon>Embryophyta</taxon>
        <taxon>Tracheophyta</taxon>
        <taxon>Spermatophyta</taxon>
        <taxon>Magnoliopsida</taxon>
        <taxon>eudicotyledons</taxon>
        <taxon>Gunneridae</taxon>
        <taxon>Pentapetalae</taxon>
        <taxon>asterids</taxon>
        <taxon>lamiids</taxon>
        <taxon>Solanales</taxon>
        <taxon>Convolvulaceae</taxon>
        <taxon>Ipomoeeae</taxon>
        <taxon>Ipomoea</taxon>
    </lineage>
</organism>
<dbReference type="EMBL" id="AB288069">
    <property type="protein sequence ID" value="BAF52537.1"/>
    <property type="molecule type" value="mRNA"/>
</dbReference>
<evidence type="ECO:0000256" key="2">
    <source>
        <dbReference type="SAM" id="SignalP"/>
    </source>
</evidence>
<accession>A4PHP2</accession>
<keyword evidence="1" id="KW-1133">Transmembrane helix</keyword>
<protein>
    <submittedName>
        <fullName evidence="3">Uncharacterized protein S10SE2</fullName>
    </submittedName>
</protein>
<dbReference type="AlphaFoldDB" id="A4PHP2"/>